<reference evidence="7" key="1">
    <citation type="journal article" date="2024" name="BMC Genomics">
        <title>Functional annotation of a divergent genome using sequence and structure-based similarity.</title>
        <authorList>
            <person name="Svedberg D."/>
            <person name="Winiger R.R."/>
            <person name="Berg A."/>
            <person name="Sharma H."/>
            <person name="Tellgren-Roth C."/>
            <person name="Debrunner-Vossbrinck B.A."/>
            <person name="Vossbrinck C.R."/>
            <person name="Barandun J."/>
        </authorList>
    </citation>
    <scope>NUCLEOTIDE SEQUENCE</scope>
    <source>
        <strain evidence="7">Illinois isolate</strain>
    </source>
</reference>
<evidence type="ECO:0000259" key="6">
    <source>
        <dbReference type="Pfam" id="PF17777"/>
    </source>
</evidence>
<dbReference type="EMBL" id="CP142729">
    <property type="protein sequence ID" value="WUR03308.1"/>
    <property type="molecule type" value="Genomic_DNA"/>
</dbReference>
<dbReference type="Proteomes" id="UP001334084">
    <property type="component" value="Chromosome 4"/>
</dbReference>
<dbReference type="InterPro" id="IPR001790">
    <property type="entry name" value="Ribosomal_uL10"/>
</dbReference>
<dbReference type="KEGG" id="vnx:VNE69_04134"/>
<organism evidence="7 8">
    <name type="scientific">Vairimorpha necatrix</name>
    <dbReference type="NCBI Taxonomy" id="6039"/>
    <lineage>
        <taxon>Eukaryota</taxon>
        <taxon>Fungi</taxon>
        <taxon>Fungi incertae sedis</taxon>
        <taxon>Microsporidia</taxon>
        <taxon>Nosematidae</taxon>
        <taxon>Vairimorpha</taxon>
    </lineage>
</organism>
<dbReference type="InterPro" id="IPR050323">
    <property type="entry name" value="Ribosomal_protein_uL10"/>
</dbReference>
<dbReference type="Gene3D" id="3.30.70.1730">
    <property type="match status" value="1"/>
</dbReference>
<evidence type="ECO:0000256" key="2">
    <source>
        <dbReference type="ARBA" id="ARBA00022980"/>
    </source>
</evidence>
<proteinExistence type="inferred from homology"/>
<sequence length="263" mass="29638">MTVKESKVRKQNTYEKAKECFKTFNKFALVSMDNIVSNQLKEMKRAWGSSSVFLTGKNTAIRRALKELNKEEMLDKVKGNISLVFFKDDVKKIKEVIDEFERGSVAKVGDVSQSDVWIKAHVTGMTSDKTGYFQTLGIPTKITKGKIEIMQDFLVLNAGDKVGPSQANLLALINIKPFRYKMKIFSIYEDGEFYCPSLIDVSEEDIKGIYSQAIRDVAMFSLGSEIITQASVPYEISKAFRSVLNFGFGAEIKINDSPLPMVY</sequence>
<evidence type="ECO:0000256" key="4">
    <source>
        <dbReference type="ARBA" id="ARBA00035202"/>
    </source>
</evidence>
<gene>
    <name evidence="7" type="ORF">VNE69_04134</name>
</gene>
<dbReference type="GO" id="GO:0022625">
    <property type="term" value="C:cytosolic large ribosomal subunit"/>
    <property type="evidence" value="ECO:0007669"/>
    <property type="project" value="TreeGrafter"/>
</dbReference>
<dbReference type="GO" id="GO:0002181">
    <property type="term" value="P:cytoplasmic translation"/>
    <property type="evidence" value="ECO:0007669"/>
    <property type="project" value="TreeGrafter"/>
</dbReference>
<keyword evidence="2 7" id="KW-0689">Ribosomal protein</keyword>
<dbReference type="Gene3D" id="3.90.105.20">
    <property type="match status" value="1"/>
</dbReference>
<dbReference type="InterPro" id="IPR040637">
    <property type="entry name" value="Ribosomal_uL10-like_insert"/>
</dbReference>
<keyword evidence="8" id="KW-1185">Reference proteome</keyword>
<dbReference type="Pfam" id="PF17777">
    <property type="entry name" value="RL10P_insert"/>
    <property type="match status" value="1"/>
</dbReference>
<dbReference type="InterPro" id="IPR043141">
    <property type="entry name" value="Ribosomal_uL10-like_sf"/>
</dbReference>
<evidence type="ECO:0000313" key="8">
    <source>
        <dbReference type="Proteomes" id="UP001334084"/>
    </source>
</evidence>
<keyword evidence="3" id="KW-0687">Ribonucleoprotein</keyword>
<evidence type="ECO:0000313" key="7">
    <source>
        <dbReference type="EMBL" id="WUR03308.1"/>
    </source>
</evidence>
<dbReference type="GO" id="GO:0070180">
    <property type="term" value="F:large ribosomal subunit rRNA binding"/>
    <property type="evidence" value="ECO:0007669"/>
    <property type="project" value="TreeGrafter"/>
</dbReference>
<accession>A0AAX4JBJ3</accession>
<dbReference type="AlphaFoldDB" id="A0AAX4JBJ3"/>
<dbReference type="PANTHER" id="PTHR45699">
    <property type="entry name" value="60S ACIDIC RIBOSOMAL PROTEIN P0"/>
    <property type="match status" value="1"/>
</dbReference>
<dbReference type="CDD" id="cd05795">
    <property type="entry name" value="Ribosomal_P0_L10e"/>
    <property type="match status" value="1"/>
</dbReference>
<comment type="similarity">
    <text evidence="1">Belongs to the universal ribosomal protein uL10 family.</text>
</comment>
<dbReference type="InterPro" id="IPR043164">
    <property type="entry name" value="Ribosomal_uL10-like_insert_sf"/>
</dbReference>
<evidence type="ECO:0000256" key="1">
    <source>
        <dbReference type="ARBA" id="ARBA00008889"/>
    </source>
</evidence>
<dbReference type="GO" id="GO:0003735">
    <property type="term" value="F:structural constituent of ribosome"/>
    <property type="evidence" value="ECO:0007669"/>
    <property type="project" value="TreeGrafter"/>
</dbReference>
<name>A0AAX4JBJ3_9MICR</name>
<dbReference type="PANTHER" id="PTHR45699:SF3">
    <property type="entry name" value="LARGE RIBOSOMAL SUBUNIT PROTEIN UL10"/>
    <property type="match status" value="1"/>
</dbReference>
<feature type="domain" description="Large ribosomal subunit protein uL10-like insertion" evidence="6">
    <location>
        <begin position="106"/>
        <end position="175"/>
    </location>
</feature>
<dbReference type="FunFam" id="3.90.105.20:FF:000001">
    <property type="entry name" value="60S acidic ribosomal protein P0"/>
    <property type="match status" value="1"/>
</dbReference>
<evidence type="ECO:0000256" key="3">
    <source>
        <dbReference type="ARBA" id="ARBA00023274"/>
    </source>
</evidence>
<evidence type="ECO:0000256" key="5">
    <source>
        <dbReference type="ARBA" id="ARBA00035444"/>
    </source>
</evidence>
<dbReference type="GO" id="GO:0000027">
    <property type="term" value="P:ribosomal large subunit assembly"/>
    <property type="evidence" value="ECO:0007669"/>
    <property type="project" value="TreeGrafter"/>
</dbReference>
<dbReference type="GeneID" id="90541124"/>
<dbReference type="SUPFAM" id="SSF160369">
    <property type="entry name" value="Ribosomal protein L10-like"/>
    <property type="match status" value="1"/>
</dbReference>
<protein>
    <recommendedName>
        <fullName evidence="4">Large ribosomal subunit protein uL10</fullName>
    </recommendedName>
    <alternativeName>
        <fullName evidence="5">60S acidic ribosomal protein P0</fullName>
    </alternativeName>
</protein>
<dbReference type="RefSeq" id="XP_065329453.1">
    <property type="nucleotide sequence ID" value="XM_065473381.1"/>
</dbReference>
<dbReference type="Pfam" id="PF00466">
    <property type="entry name" value="Ribosomal_L10"/>
    <property type="match status" value="1"/>
</dbReference>